<dbReference type="Proteomes" id="UP000472276">
    <property type="component" value="Unassembled WGS sequence"/>
</dbReference>
<reference evidence="3" key="1">
    <citation type="submission" date="2025-08" db="UniProtKB">
        <authorList>
            <consortium name="Ensembl"/>
        </authorList>
    </citation>
    <scope>IDENTIFICATION</scope>
</reference>
<reference evidence="3" key="2">
    <citation type="submission" date="2025-09" db="UniProtKB">
        <authorList>
            <consortium name="Ensembl"/>
        </authorList>
    </citation>
    <scope>IDENTIFICATION</scope>
</reference>
<accession>A0A668SB77</accession>
<evidence type="ECO:0000313" key="4">
    <source>
        <dbReference type="Proteomes" id="UP000472276"/>
    </source>
</evidence>
<sequence>TQTSSFPVVPSQVCRLDRTASSHSDSELKAETSEPTETKQLSFAEVMRLVQEGKEVPGVTKVDIQPSNQNPTPSRMERMLKPWETTSSSPDNSHVPTAVQHKHTYSVSYKTDLHVLHRHHENNRWSK</sequence>
<protein>
    <recommendedName>
        <fullName evidence="2">Peroxisomal membrane protein PEX14-like KPWE domain-containing protein</fullName>
    </recommendedName>
</protein>
<feature type="region of interest" description="Disordered" evidence="1">
    <location>
        <begin position="83"/>
        <end position="104"/>
    </location>
</feature>
<evidence type="ECO:0000313" key="3">
    <source>
        <dbReference type="Ensembl" id="ENSOABP00000011124.1"/>
    </source>
</evidence>
<evidence type="ECO:0000256" key="1">
    <source>
        <dbReference type="SAM" id="MobiDB-lite"/>
    </source>
</evidence>
<dbReference type="AlphaFoldDB" id="A0A668SB77"/>
<feature type="domain" description="Peroxisomal membrane protein PEX14-like KPWE" evidence="2">
    <location>
        <begin position="39"/>
        <end position="85"/>
    </location>
</feature>
<dbReference type="Pfam" id="PF17733">
    <property type="entry name" value="KPWE_dom"/>
    <property type="match status" value="1"/>
</dbReference>
<proteinExistence type="predicted"/>
<evidence type="ECO:0000259" key="2">
    <source>
        <dbReference type="Pfam" id="PF17733"/>
    </source>
</evidence>
<feature type="compositionally biased region" description="Basic and acidic residues" evidence="1">
    <location>
        <begin position="15"/>
        <end position="32"/>
    </location>
</feature>
<feature type="region of interest" description="Disordered" evidence="1">
    <location>
        <begin position="1"/>
        <end position="39"/>
    </location>
</feature>
<name>A0A668SB77_OREAU</name>
<keyword evidence="4" id="KW-1185">Reference proteome</keyword>
<dbReference type="InterPro" id="IPR040554">
    <property type="entry name" value="KPWE_PEX14_dom"/>
</dbReference>
<organism evidence="3 4">
    <name type="scientific">Oreochromis aureus</name>
    <name type="common">Israeli tilapia</name>
    <name type="synonym">Chromis aureus</name>
    <dbReference type="NCBI Taxonomy" id="47969"/>
    <lineage>
        <taxon>Eukaryota</taxon>
        <taxon>Metazoa</taxon>
        <taxon>Chordata</taxon>
        <taxon>Craniata</taxon>
        <taxon>Vertebrata</taxon>
        <taxon>Euteleostomi</taxon>
        <taxon>Actinopterygii</taxon>
        <taxon>Neopterygii</taxon>
        <taxon>Teleostei</taxon>
        <taxon>Neoteleostei</taxon>
        <taxon>Acanthomorphata</taxon>
        <taxon>Ovalentaria</taxon>
        <taxon>Cichlomorphae</taxon>
        <taxon>Cichliformes</taxon>
        <taxon>Cichlidae</taxon>
        <taxon>African cichlids</taxon>
        <taxon>Pseudocrenilabrinae</taxon>
        <taxon>Oreochromini</taxon>
        <taxon>Oreochromis</taxon>
    </lineage>
</organism>
<feature type="compositionally biased region" description="Polar residues" evidence="1">
    <location>
        <begin position="84"/>
        <end position="95"/>
    </location>
</feature>
<dbReference type="Ensembl" id="ENSOABT00000011499.2">
    <property type="protein sequence ID" value="ENSOABP00000011124.1"/>
    <property type="gene ID" value="ENSOABG00000005766.2"/>
</dbReference>